<gene>
    <name evidence="1" type="ORF">B2A_15438</name>
</gene>
<sequence>KTFDYYHSIWAEDQNAVPRFLWNAKMRFGKTFTAYHLAKKLCARRVLVLTFKPAVEDAWQTDLESHVDFDGWQYLSRSSGSDPTQIDHKKPVVYFGSFQDLLGRDAAG</sequence>
<reference evidence="1" key="2">
    <citation type="journal article" date="2014" name="ISME J.">
        <title>Microbial stratification in low pH oxic and suboxic macroscopic growths along an acid mine drainage.</title>
        <authorList>
            <person name="Mendez-Garcia C."/>
            <person name="Mesa V."/>
            <person name="Sprenger R.R."/>
            <person name="Richter M."/>
            <person name="Diez M.S."/>
            <person name="Solano J."/>
            <person name="Bargiela R."/>
            <person name="Golyshina O.V."/>
            <person name="Manteca A."/>
            <person name="Ramos J.L."/>
            <person name="Gallego J.R."/>
            <person name="Llorente I."/>
            <person name="Martins Dos Santos V.A."/>
            <person name="Jensen O.N."/>
            <person name="Pelaez A.I."/>
            <person name="Sanchez J."/>
            <person name="Ferrer M."/>
        </authorList>
    </citation>
    <scope>NUCLEOTIDE SEQUENCE</scope>
</reference>
<evidence type="ECO:0000313" key="1">
    <source>
        <dbReference type="EMBL" id="EQD26959.1"/>
    </source>
</evidence>
<reference evidence="1" key="1">
    <citation type="submission" date="2013-08" db="EMBL/GenBank/DDBJ databases">
        <authorList>
            <person name="Mendez C."/>
            <person name="Richter M."/>
            <person name="Ferrer M."/>
            <person name="Sanchez J."/>
        </authorList>
    </citation>
    <scope>NUCLEOTIDE SEQUENCE</scope>
</reference>
<dbReference type="EMBL" id="AUZZ01011239">
    <property type="protein sequence ID" value="EQD26959.1"/>
    <property type="molecule type" value="Genomic_DNA"/>
</dbReference>
<keyword evidence="1" id="KW-0255">Endonuclease</keyword>
<proteinExistence type="predicted"/>
<name>T0ZDT2_9ZZZZ</name>
<feature type="non-terminal residue" evidence="1">
    <location>
        <position position="108"/>
    </location>
</feature>
<organism evidence="1">
    <name type="scientific">mine drainage metagenome</name>
    <dbReference type="NCBI Taxonomy" id="410659"/>
    <lineage>
        <taxon>unclassified sequences</taxon>
        <taxon>metagenomes</taxon>
        <taxon>ecological metagenomes</taxon>
    </lineage>
</organism>
<keyword evidence="1" id="KW-0378">Hydrolase</keyword>
<dbReference type="Gene3D" id="3.40.50.300">
    <property type="entry name" value="P-loop containing nucleotide triphosphate hydrolases"/>
    <property type="match status" value="1"/>
</dbReference>
<dbReference type="GO" id="GO:0004519">
    <property type="term" value="F:endonuclease activity"/>
    <property type="evidence" value="ECO:0007669"/>
    <property type="project" value="UniProtKB-KW"/>
</dbReference>
<dbReference type="InterPro" id="IPR027417">
    <property type="entry name" value="P-loop_NTPase"/>
</dbReference>
<feature type="non-terminal residue" evidence="1">
    <location>
        <position position="1"/>
    </location>
</feature>
<comment type="caution">
    <text evidence="1">The sequence shown here is derived from an EMBL/GenBank/DDBJ whole genome shotgun (WGS) entry which is preliminary data.</text>
</comment>
<accession>T0ZDT2</accession>
<dbReference type="AlphaFoldDB" id="T0ZDT2"/>
<protein>
    <submittedName>
        <fullName evidence="1">Type III restriction system endonuclease</fullName>
    </submittedName>
</protein>
<keyword evidence="1" id="KW-0540">Nuclease</keyword>